<accession>A0A024GGU0</accession>
<gene>
    <name evidence="1" type="ORF">BN9_066650</name>
</gene>
<sequence length="135" mass="15610">MGRTRTKSVVSAVEYFCDERYDEDCQNDDWIQCAIPGNLHMKTKSEKPMEWEVASSTTEISDCEYDDDEMDHVTTKFDACRHSLESKPNRRHITFQDHVDVLIIPSLSNLSEVKKKQMWYSTAELSQLRIAAGSE</sequence>
<comment type="caution">
    <text evidence="1">The sequence shown here is derived from an EMBL/GenBank/DDBJ whole genome shotgun (WGS) entry which is preliminary data.</text>
</comment>
<dbReference type="AlphaFoldDB" id="A0A024GGU0"/>
<name>A0A024GGU0_9STRA</name>
<dbReference type="InParanoid" id="A0A024GGU0"/>
<reference evidence="1 2" key="1">
    <citation type="submission" date="2012-05" db="EMBL/GenBank/DDBJ databases">
        <title>Recombination and specialization in a pathogen metapopulation.</title>
        <authorList>
            <person name="Gardiner A."/>
            <person name="Kemen E."/>
            <person name="Schultz-Larsen T."/>
            <person name="MacLean D."/>
            <person name="Van Oosterhout C."/>
            <person name="Jones J.D.G."/>
        </authorList>
    </citation>
    <scope>NUCLEOTIDE SEQUENCE [LARGE SCALE GENOMIC DNA]</scope>
    <source>
        <strain evidence="1 2">Ac Nc2</strain>
    </source>
</reference>
<protein>
    <submittedName>
        <fullName evidence="1">Uncharacterized protein</fullName>
    </submittedName>
</protein>
<dbReference type="Proteomes" id="UP000053237">
    <property type="component" value="Unassembled WGS sequence"/>
</dbReference>
<dbReference type="EMBL" id="CAIX01000107">
    <property type="protein sequence ID" value="CCI45755.1"/>
    <property type="molecule type" value="Genomic_DNA"/>
</dbReference>
<evidence type="ECO:0000313" key="1">
    <source>
        <dbReference type="EMBL" id="CCI45755.1"/>
    </source>
</evidence>
<keyword evidence="2" id="KW-1185">Reference proteome</keyword>
<evidence type="ECO:0000313" key="2">
    <source>
        <dbReference type="Proteomes" id="UP000053237"/>
    </source>
</evidence>
<proteinExistence type="predicted"/>
<organism evidence="1 2">
    <name type="scientific">Albugo candida</name>
    <dbReference type="NCBI Taxonomy" id="65357"/>
    <lineage>
        <taxon>Eukaryota</taxon>
        <taxon>Sar</taxon>
        <taxon>Stramenopiles</taxon>
        <taxon>Oomycota</taxon>
        <taxon>Peronosporomycetes</taxon>
        <taxon>Albuginales</taxon>
        <taxon>Albuginaceae</taxon>
        <taxon>Albugo</taxon>
    </lineage>
</organism>